<dbReference type="Proteomes" id="UP000275846">
    <property type="component" value="Unassembled WGS sequence"/>
</dbReference>
<protein>
    <submittedName>
        <fullName evidence="3">AAA_12 domain-containing protein</fullName>
    </submittedName>
</protein>
<evidence type="ECO:0000313" key="1">
    <source>
        <dbReference type="EMBL" id="VDM02180.1"/>
    </source>
</evidence>
<organism evidence="3">
    <name type="scientific">Schistocephalus solidus</name>
    <name type="common">Tapeworm</name>
    <dbReference type="NCBI Taxonomy" id="70667"/>
    <lineage>
        <taxon>Eukaryota</taxon>
        <taxon>Metazoa</taxon>
        <taxon>Spiralia</taxon>
        <taxon>Lophotrochozoa</taxon>
        <taxon>Platyhelminthes</taxon>
        <taxon>Cestoda</taxon>
        <taxon>Eucestoda</taxon>
        <taxon>Diphyllobothriidea</taxon>
        <taxon>Diphyllobothriidae</taxon>
        <taxon>Schistocephalus</taxon>
    </lineage>
</organism>
<dbReference type="EMBL" id="UYSU01040301">
    <property type="protein sequence ID" value="VDM02180.1"/>
    <property type="molecule type" value="Genomic_DNA"/>
</dbReference>
<accession>A0A183TH46</accession>
<evidence type="ECO:0000313" key="3">
    <source>
        <dbReference type="WBParaSite" id="SSLN_0001639701-mRNA-1"/>
    </source>
</evidence>
<evidence type="ECO:0000313" key="2">
    <source>
        <dbReference type="Proteomes" id="UP000275846"/>
    </source>
</evidence>
<reference evidence="3" key="1">
    <citation type="submission" date="2016-06" db="UniProtKB">
        <authorList>
            <consortium name="WormBaseParasite"/>
        </authorList>
    </citation>
    <scope>IDENTIFICATION</scope>
</reference>
<dbReference type="AlphaFoldDB" id="A0A183TH46"/>
<gene>
    <name evidence="1" type="ORF">SSLN_LOCUS15794</name>
</gene>
<sequence>MPAPRPRVHLCGLLPRRKVEGVGQQEMVFRIRSQKYEAIIITATETVGTQHSLPGNVVRPDAGGLAALTGSLIDV</sequence>
<reference evidence="1 2" key="2">
    <citation type="submission" date="2018-11" db="EMBL/GenBank/DDBJ databases">
        <authorList>
            <consortium name="Pathogen Informatics"/>
        </authorList>
    </citation>
    <scope>NUCLEOTIDE SEQUENCE [LARGE SCALE GENOMIC DNA]</scope>
    <source>
        <strain evidence="1 2">NST_G2</strain>
    </source>
</reference>
<proteinExistence type="predicted"/>
<dbReference type="WBParaSite" id="SSLN_0001639701-mRNA-1">
    <property type="protein sequence ID" value="SSLN_0001639701-mRNA-1"/>
    <property type="gene ID" value="SSLN_0001639701"/>
</dbReference>
<name>A0A183TH46_SCHSO</name>
<keyword evidence="2" id="KW-1185">Reference proteome</keyword>